<reference evidence="7" key="1">
    <citation type="submission" date="2020-04" db="EMBL/GenBank/DDBJ databases">
        <authorList>
            <person name="Zhang T."/>
        </authorList>
    </citation>
    <scope>NUCLEOTIDE SEQUENCE</scope>
    <source>
        <strain evidence="7">HKST-UBA12</strain>
    </source>
</reference>
<comment type="subunit">
    <text evidence="5">Part of the 50S ribosomal subunit.</text>
</comment>
<comment type="similarity">
    <text evidence="1 5">Belongs to the universal ribosomal protein uL24 family.</text>
</comment>
<proteinExistence type="inferred from homology"/>
<dbReference type="InterPro" id="IPR014722">
    <property type="entry name" value="Rib_uL2_dom2"/>
</dbReference>
<reference evidence="7" key="2">
    <citation type="journal article" date="2021" name="Microbiome">
        <title>Successional dynamics and alternative stable states in a saline activated sludge microbial community over 9 years.</title>
        <authorList>
            <person name="Wang Y."/>
            <person name="Ye J."/>
            <person name="Ju F."/>
            <person name="Liu L."/>
            <person name="Boyd J.A."/>
            <person name="Deng Y."/>
            <person name="Parks D.H."/>
            <person name="Jiang X."/>
            <person name="Yin X."/>
            <person name="Woodcroft B.J."/>
            <person name="Tyson G.W."/>
            <person name="Hugenholtz P."/>
            <person name="Polz M.F."/>
            <person name="Zhang T."/>
        </authorList>
    </citation>
    <scope>NUCLEOTIDE SEQUENCE</scope>
    <source>
        <strain evidence="7">HKST-UBA12</strain>
    </source>
</reference>
<dbReference type="GO" id="GO:0005840">
    <property type="term" value="C:ribosome"/>
    <property type="evidence" value="ECO:0007669"/>
    <property type="project" value="UniProtKB-KW"/>
</dbReference>
<evidence type="ECO:0000313" key="7">
    <source>
        <dbReference type="EMBL" id="MCA9379197.1"/>
    </source>
</evidence>
<dbReference type="SUPFAM" id="SSF50104">
    <property type="entry name" value="Translation proteins SH3-like domain"/>
    <property type="match status" value="1"/>
</dbReference>
<comment type="function">
    <text evidence="5">One of the proteins that surrounds the polypeptide exit tunnel on the outside of the subunit.</text>
</comment>
<feature type="domain" description="KOW" evidence="6">
    <location>
        <begin position="3"/>
        <end position="30"/>
    </location>
</feature>
<keyword evidence="2 5" id="KW-0689">Ribosomal protein</keyword>
<dbReference type="CDD" id="cd06089">
    <property type="entry name" value="KOW_RPL26"/>
    <property type="match status" value="1"/>
</dbReference>
<dbReference type="InterPro" id="IPR041988">
    <property type="entry name" value="Ribosomal_uL24_KOW"/>
</dbReference>
<evidence type="ECO:0000256" key="1">
    <source>
        <dbReference type="ARBA" id="ARBA00010618"/>
    </source>
</evidence>
<comment type="function">
    <text evidence="5">One of two assembly initiator proteins, it binds directly to the 5'-end of the 23S rRNA, where it nucleates assembly of the 50S subunit.</text>
</comment>
<dbReference type="GO" id="GO:0006412">
    <property type="term" value="P:translation"/>
    <property type="evidence" value="ECO:0007669"/>
    <property type="project" value="UniProtKB-UniRule"/>
</dbReference>
<evidence type="ECO:0000259" key="6">
    <source>
        <dbReference type="SMART" id="SM00739"/>
    </source>
</evidence>
<evidence type="ECO:0000313" key="8">
    <source>
        <dbReference type="Proteomes" id="UP000760819"/>
    </source>
</evidence>
<comment type="caution">
    <text evidence="7">The sequence shown here is derived from an EMBL/GenBank/DDBJ whole genome shotgun (WGS) entry which is preliminary data.</text>
</comment>
<dbReference type="InterPro" id="IPR005825">
    <property type="entry name" value="Ribosomal_uL24_CS"/>
</dbReference>
<dbReference type="SMART" id="SM00739">
    <property type="entry name" value="KOW"/>
    <property type="match status" value="1"/>
</dbReference>
<evidence type="ECO:0000256" key="5">
    <source>
        <dbReference type="HAMAP-Rule" id="MF_01326"/>
    </source>
</evidence>
<dbReference type="Proteomes" id="UP000760819">
    <property type="component" value="Unassembled WGS sequence"/>
</dbReference>
<gene>
    <name evidence="5 7" type="primary">rplX</name>
    <name evidence="7" type="ORF">KC640_02105</name>
</gene>
<dbReference type="NCBIfam" id="TIGR01079">
    <property type="entry name" value="rplX_bact"/>
    <property type="match status" value="1"/>
</dbReference>
<dbReference type="HAMAP" id="MF_01326_B">
    <property type="entry name" value="Ribosomal_uL24_B"/>
    <property type="match status" value="1"/>
</dbReference>
<dbReference type="GO" id="GO:0019843">
    <property type="term" value="F:rRNA binding"/>
    <property type="evidence" value="ECO:0007669"/>
    <property type="project" value="UniProtKB-UniRule"/>
</dbReference>
<dbReference type="AlphaFoldDB" id="A0A955I7A1"/>
<name>A0A955I7A1_9BACT</name>
<dbReference type="InterPro" id="IPR008991">
    <property type="entry name" value="Translation_prot_SH3-like_sf"/>
</dbReference>
<dbReference type="Pfam" id="PF17136">
    <property type="entry name" value="ribosomal_L24"/>
    <property type="match status" value="1"/>
</dbReference>
<evidence type="ECO:0000256" key="2">
    <source>
        <dbReference type="ARBA" id="ARBA00022980"/>
    </source>
</evidence>
<evidence type="ECO:0000256" key="3">
    <source>
        <dbReference type="ARBA" id="ARBA00023274"/>
    </source>
</evidence>
<dbReference type="GO" id="GO:1990904">
    <property type="term" value="C:ribonucleoprotein complex"/>
    <property type="evidence" value="ECO:0007669"/>
    <property type="project" value="UniProtKB-KW"/>
</dbReference>
<sequence>MRKLKVGDKIKVMRGKDAGKEGTIDKVVVKTSPKGQEKLMVVIKGVNVVKKHQKPNPAFNLPGGIIEIEKPIDASNVMLVDPKTGKPTRVGFRVDAKTGAKIRFAKKSGNQI</sequence>
<dbReference type="EMBL" id="JAGQLI010000109">
    <property type="protein sequence ID" value="MCA9379197.1"/>
    <property type="molecule type" value="Genomic_DNA"/>
</dbReference>
<dbReference type="PROSITE" id="PS01108">
    <property type="entry name" value="RIBOSOMAL_L24"/>
    <property type="match status" value="1"/>
</dbReference>
<keyword evidence="5" id="KW-0699">rRNA-binding</keyword>
<dbReference type="Gene3D" id="2.30.30.30">
    <property type="match status" value="1"/>
</dbReference>
<dbReference type="InterPro" id="IPR003256">
    <property type="entry name" value="Ribosomal_uL24"/>
</dbReference>
<organism evidence="7 8">
    <name type="scientific">Candidatus Dojkabacteria bacterium</name>
    <dbReference type="NCBI Taxonomy" id="2099670"/>
    <lineage>
        <taxon>Bacteria</taxon>
        <taxon>Candidatus Dojkabacteria</taxon>
    </lineage>
</organism>
<dbReference type="PANTHER" id="PTHR12903">
    <property type="entry name" value="MITOCHONDRIAL RIBOSOMAL PROTEIN L24"/>
    <property type="match status" value="1"/>
</dbReference>
<evidence type="ECO:0000256" key="4">
    <source>
        <dbReference type="ARBA" id="ARBA00035206"/>
    </source>
</evidence>
<dbReference type="GO" id="GO:0003735">
    <property type="term" value="F:structural constituent of ribosome"/>
    <property type="evidence" value="ECO:0007669"/>
    <property type="project" value="InterPro"/>
</dbReference>
<dbReference type="InterPro" id="IPR005824">
    <property type="entry name" value="KOW"/>
</dbReference>
<keyword evidence="5" id="KW-0694">RNA-binding</keyword>
<dbReference type="InterPro" id="IPR057264">
    <property type="entry name" value="Ribosomal_uL24_C"/>
</dbReference>
<accession>A0A955I7A1</accession>
<protein>
    <recommendedName>
        <fullName evidence="4 5">Large ribosomal subunit protein uL24</fullName>
    </recommendedName>
</protein>
<keyword evidence="3 5" id="KW-0687">Ribonucleoprotein</keyword>